<dbReference type="EMBL" id="VFPT01000001">
    <property type="protein sequence ID" value="TQM91541.1"/>
    <property type="molecule type" value="Genomic_DNA"/>
</dbReference>
<dbReference type="GO" id="GO:0016829">
    <property type="term" value="F:lyase activity"/>
    <property type="evidence" value="ECO:0007669"/>
    <property type="project" value="UniProtKB-KW"/>
</dbReference>
<protein>
    <submittedName>
        <fullName evidence="3">Selenocysteine lyase/cysteine desulfurase</fullName>
    </submittedName>
</protein>
<dbReference type="OrthoDB" id="9804366at2"/>
<dbReference type="RefSeq" id="WP_142079324.1">
    <property type="nucleotide sequence ID" value="NZ_VFPT01000001.1"/>
</dbReference>
<name>A0A543K8Y3_9RHOB</name>
<accession>A0A543K8Y3</accession>
<dbReference type="Pfam" id="PF00266">
    <property type="entry name" value="Aminotran_5"/>
    <property type="match status" value="1"/>
</dbReference>
<proteinExistence type="predicted"/>
<dbReference type="InterPro" id="IPR000192">
    <property type="entry name" value="Aminotrans_V_dom"/>
</dbReference>
<dbReference type="InterPro" id="IPR015421">
    <property type="entry name" value="PyrdxlP-dep_Trfase_major"/>
</dbReference>
<dbReference type="PANTHER" id="PTHR43686:SF1">
    <property type="entry name" value="AMINOTRAN_5 DOMAIN-CONTAINING PROTEIN"/>
    <property type="match status" value="1"/>
</dbReference>
<comment type="caution">
    <text evidence="3">The sequence shown here is derived from an EMBL/GenBank/DDBJ whole genome shotgun (WGS) entry which is preliminary data.</text>
</comment>
<evidence type="ECO:0000256" key="1">
    <source>
        <dbReference type="ARBA" id="ARBA00022898"/>
    </source>
</evidence>
<dbReference type="PANTHER" id="PTHR43686">
    <property type="entry name" value="SULFURTRANSFERASE-RELATED"/>
    <property type="match status" value="1"/>
</dbReference>
<organism evidence="3 4">
    <name type="scientific">Roseinatronobacter monicus</name>
    <dbReference type="NCBI Taxonomy" id="393481"/>
    <lineage>
        <taxon>Bacteria</taxon>
        <taxon>Pseudomonadati</taxon>
        <taxon>Pseudomonadota</taxon>
        <taxon>Alphaproteobacteria</taxon>
        <taxon>Rhodobacterales</taxon>
        <taxon>Paracoccaceae</taxon>
        <taxon>Roseinatronobacter</taxon>
    </lineage>
</organism>
<dbReference type="AlphaFoldDB" id="A0A543K8Y3"/>
<sequence>MHTPQTTPSFAAFHAMLATDDPLTSLRAGLIGDGAMFDGPFGPRALVYADYTASGRALMQVEQFMLEHVLPYYANSHTEASFCGCFMTKLRRAARAVIARACGAGDEHAVVFCGAGATAGINRLVALLGAGAGVRVLLGPYEHHSNILPWRESGAEVIALDEAPDGGPDRGQLAQLLECDRPVICAFSAASNITGIVTDVAALTRQVKAAGAMMVWDYAGGAPYLPIAMTPAPDAPIDAIVLSPHKFPGGPGASGVMILRHDAVRMTQPSQSGGGTVRFVSPDTHDYSPSLVVREEAGTPNVPGDIRAALVFLVKEVIGQDFMTTRHAALCVRIDAAWRNHPRIEVLGAQGLAGLPLASFRVRDGRGGYVHQQLVTRMLSDLYGIQARGGCACAGPYVHRLLGIDAAASETLRRAILAGDEMAKPGFTRLNLSVLMEDSKVDYILNSVSALAHSADDLGHHYRCDPARAVFTPETGAGRAA</sequence>
<gene>
    <name evidence="3" type="ORF">BD293_0098</name>
</gene>
<evidence type="ECO:0000313" key="3">
    <source>
        <dbReference type="EMBL" id="TQM91541.1"/>
    </source>
</evidence>
<dbReference type="InterPro" id="IPR015424">
    <property type="entry name" value="PyrdxlP-dep_Trfase"/>
</dbReference>
<dbReference type="InterPro" id="IPR015422">
    <property type="entry name" value="PyrdxlP-dep_Trfase_small"/>
</dbReference>
<evidence type="ECO:0000259" key="2">
    <source>
        <dbReference type="Pfam" id="PF00266"/>
    </source>
</evidence>
<reference evidence="3 4" key="1">
    <citation type="submission" date="2019-06" db="EMBL/GenBank/DDBJ databases">
        <title>Genomic Encyclopedia of Archaeal and Bacterial Type Strains, Phase II (KMG-II): from individual species to whole genera.</title>
        <authorList>
            <person name="Goeker M."/>
        </authorList>
    </citation>
    <scope>NUCLEOTIDE SEQUENCE [LARGE SCALE GENOMIC DNA]</scope>
    <source>
        <strain evidence="3 4">DSM 18423</strain>
    </source>
</reference>
<dbReference type="Gene3D" id="3.90.1150.10">
    <property type="entry name" value="Aspartate Aminotransferase, domain 1"/>
    <property type="match status" value="1"/>
</dbReference>
<evidence type="ECO:0000313" key="4">
    <source>
        <dbReference type="Proteomes" id="UP000320582"/>
    </source>
</evidence>
<dbReference type="Proteomes" id="UP000320582">
    <property type="component" value="Unassembled WGS sequence"/>
</dbReference>
<keyword evidence="3" id="KW-0456">Lyase</keyword>
<keyword evidence="4" id="KW-1185">Reference proteome</keyword>
<dbReference type="Gene3D" id="3.40.640.10">
    <property type="entry name" value="Type I PLP-dependent aspartate aminotransferase-like (Major domain)"/>
    <property type="match status" value="1"/>
</dbReference>
<keyword evidence="1" id="KW-0663">Pyridoxal phosphate</keyword>
<dbReference type="SUPFAM" id="SSF53383">
    <property type="entry name" value="PLP-dependent transferases"/>
    <property type="match status" value="1"/>
</dbReference>
<feature type="domain" description="Aminotransferase class V" evidence="2">
    <location>
        <begin position="47"/>
        <end position="401"/>
    </location>
</feature>